<feature type="domain" description="PiggyBac transposable element-derived protein" evidence="1">
    <location>
        <begin position="1"/>
        <end position="134"/>
    </location>
</feature>
<dbReference type="PANTHER" id="PTHR47272:SF1">
    <property type="entry name" value="PIGGYBAC TRANSPOSABLE ELEMENT-DERIVED PROTEIN 3-LIKE"/>
    <property type="match status" value="1"/>
</dbReference>
<dbReference type="Pfam" id="PF13843">
    <property type="entry name" value="DDE_Tnp_1_7"/>
    <property type="match status" value="1"/>
</dbReference>
<dbReference type="PANTHER" id="PTHR47272">
    <property type="entry name" value="DDE_TNP_1_7 DOMAIN-CONTAINING PROTEIN"/>
    <property type="match status" value="1"/>
</dbReference>
<organism evidence="2 3">
    <name type="scientific">Oedothorax gibbosus</name>
    <dbReference type="NCBI Taxonomy" id="931172"/>
    <lineage>
        <taxon>Eukaryota</taxon>
        <taxon>Metazoa</taxon>
        <taxon>Ecdysozoa</taxon>
        <taxon>Arthropoda</taxon>
        <taxon>Chelicerata</taxon>
        <taxon>Arachnida</taxon>
        <taxon>Araneae</taxon>
        <taxon>Araneomorphae</taxon>
        <taxon>Entelegynae</taxon>
        <taxon>Araneoidea</taxon>
        <taxon>Linyphiidae</taxon>
        <taxon>Erigoninae</taxon>
        <taxon>Oedothorax</taxon>
    </lineage>
</organism>
<sequence>MKLVQTIPVKKNYKLYTGNWFTSYHLAAELQARDLLMVGTVKENRIPKRLHKNLPKSPFTEDENDLKKRGRGSFTYATDDKNITAVKCLDNKCVTLLSNFVGVKPVLEAKRWSTSSNSHIDVNRPKIVEVYNNGM</sequence>
<name>A0AAV6VIC4_9ARAC</name>
<accession>A0AAV6VIC4</accession>
<dbReference type="Proteomes" id="UP000827092">
    <property type="component" value="Unassembled WGS sequence"/>
</dbReference>
<comment type="caution">
    <text evidence="2">The sequence shown here is derived from an EMBL/GenBank/DDBJ whole genome shotgun (WGS) entry which is preliminary data.</text>
</comment>
<dbReference type="InterPro" id="IPR029526">
    <property type="entry name" value="PGBD"/>
</dbReference>
<evidence type="ECO:0000259" key="1">
    <source>
        <dbReference type="Pfam" id="PF13843"/>
    </source>
</evidence>
<dbReference type="AlphaFoldDB" id="A0AAV6VIC4"/>
<evidence type="ECO:0000313" key="3">
    <source>
        <dbReference type="Proteomes" id="UP000827092"/>
    </source>
</evidence>
<protein>
    <recommendedName>
        <fullName evidence="1">PiggyBac transposable element-derived protein domain-containing protein</fullName>
    </recommendedName>
</protein>
<gene>
    <name evidence="2" type="ORF">JTE90_023836</name>
</gene>
<dbReference type="EMBL" id="JAFNEN010000073">
    <property type="protein sequence ID" value="KAG8196282.1"/>
    <property type="molecule type" value="Genomic_DNA"/>
</dbReference>
<proteinExistence type="predicted"/>
<evidence type="ECO:0000313" key="2">
    <source>
        <dbReference type="EMBL" id="KAG8196282.1"/>
    </source>
</evidence>
<reference evidence="2 3" key="1">
    <citation type="journal article" date="2022" name="Nat. Ecol. Evol.">
        <title>A masculinizing supergene underlies an exaggerated male reproductive morph in a spider.</title>
        <authorList>
            <person name="Hendrickx F."/>
            <person name="De Corte Z."/>
            <person name="Sonet G."/>
            <person name="Van Belleghem S.M."/>
            <person name="Kostlbacher S."/>
            <person name="Vangestel C."/>
        </authorList>
    </citation>
    <scope>NUCLEOTIDE SEQUENCE [LARGE SCALE GENOMIC DNA]</scope>
    <source>
        <strain evidence="2">W744_W776</strain>
    </source>
</reference>
<keyword evidence="3" id="KW-1185">Reference proteome</keyword>